<evidence type="ECO:0000256" key="8">
    <source>
        <dbReference type="HAMAP-Rule" id="MF_02078"/>
    </source>
</evidence>
<feature type="transmembrane region" description="Helical" evidence="8">
    <location>
        <begin position="376"/>
        <end position="395"/>
    </location>
</feature>
<evidence type="ECO:0000256" key="9">
    <source>
        <dbReference type="PIRNR" id="PIRNR002869"/>
    </source>
</evidence>
<dbReference type="RefSeq" id="WP_070736771.1">
    <property type="nucleotide sequence ID" value="NZ_CACRSW010000026.1"/>
</dbReference>
<feature type="transmembrane region" description="Helical" evidence="8">
    <location>
        <begin position="38"/>
        <end position="63"/>
    </location>
</feature>
<dbReference type="PANTHER" id="PTHR47019:SF1">
    <property type="entry name" value="LIPID II FLIPPASE MURJ"/>
    <property type="match status" value="1"/>
</dbReference>
<dbReference type="InterPro" id="IPR051050">
    <property type="entry name" value="Lipid_II_flippase_MurJ/MviN"/>
</dbReference>
<evidence type="ECO:0000256" key="2">
    <source>
        <dbReference type="ARBA" id="ARBA00022475"/>
    </source>
</evidence>
<dbReference type="PRINTS" id="PR01806">
    <property type="entry name" value="VIRFACTRMVIN"/>
</dbReference>
<keyword evidence="4 8" id="KW-0133">Cell shape</keyword>
<dbReference type="PANTHER" id="PTHR47019">
    <property type="entry name" value="LIPID II FLIPPASE MURJ"/>
    <property type="match status" value="1"/>
</dbReference>
<evidence type="ECO:0000256" key="3">
    <source>
        <dbReference type="ARBA" id="ARBA00022692"/>
    </source>
</evidence>
<dbReference type="GO" id="GO:0034204">
    <property type="term" value="P:lipid translocation"/>
    <property type="evidence" value="ECO:0007669"/>
    <property type="project" value="TreeGrafter"/>
</dbReference>
<dbReference type="InterPro" id="IPR004268">
    <property type="entry name" value="MurJ"/>
</dbReference>
<feature type="transmembrane region" description="Helical" evidence="8">
    <location>
        <begin position="179"/>
        <end position="197"/>
    </location>
</feature>
<keyword evidence="5 8" id="KW-0573">Peptidoglycan synthesis</keyword>
<evidence type="ECO:0000256" key="6">
    <source>
        <dbReference type="ARBA" id="ARBA00022989"/>
    </source>
</evidence>
<feature type="transmembrane region" description="Helical" evidence="8">
    <location>
        <begin position="84"/>
        <end position="102"/>
    </location>
</feature>
<accession>A0A6N2TBK3</accession>
<comment type="subcellular location">
    <subcellularLocation>
        <location evidence="1 8">Cell membrane</location>
        <topology evidence="1 8">Multi-pass membrane protein</topology>
    </subcellularLocation>
</comment>
<dbReference type="UniPathway" id="UPA00219"/>
<protein>
    <recommendedName>
        <fullName evidence="8">Probable lipid II flippase MurJ</fullName>
    </recommendedName>
</protein>
<dbReference type="GO" id="GO:0071555">
    <property type="term" value="P:cell wall organization"/>
    <property type="evidence" value="ECO:0007669"/>
    <property type="project" value="UniProtKB-UniRule"/>
</dbReference>
<evidence type="ECO:0000256" key="1">
    <source>
        <dbReference type="ARBA" id="ARBA00004651"/>
    </source>
</evidence>
<evidence type="ECO:0000256" key="4">
    <source>
        <dbReference type="ARBA" id="ARBA00022960"/>
    </source>
</evidence>
<evidence type="ECO:0000256" key="5">
    <source>
        <dbReference type="ARBA" id="ARBA00022984"/>
    </source>
</evidence>
<keyword evidence="2 8" id="KW-1003">Cell membrane</keyword>
<keyword evidence="7 8" id="KW-0472">Membrane</keyword>
<keyword evidence="8 9" id="KW-0961">Cell wall biogenesis/degradation</keyword>
<dbReference type="NCBIfam" id="TIGR01695">
    <property type="entry name" value="murJ_mviN"/>
    <property type="match status" value="1"/>
</dbReference>
<feature type="transmembrane region" description="Helical" evidence="8">
    <location>
        <begin position="7"/>
        <end position="32"/>
    </location>
</feature>
<name>A0A6N2TBK3_9FIRM</name>
<comment type="pathway">
    <text evidence="8">Cell wall biogenesis; peptidoglycan biosynthesis.</text>
</comment>
<evidence type="ECO:0000313" key="10">
    <source>
        <dbReference type="EMBL" id="VYT02985.1"/>
    </source>
</evidence>
<keyword evidence="8 9" id="KW-0813">Transport</keyword>
<reference evidence="10" key="1">
    <citation type="submission" date="2019-11" db="EMBL/GenBank/DDBJ databases">
        <authorList>
            <person name="Feng L."/>
        </authorList>
    </citation>
    <scope>NUCLEOTIDE SEQUENCE</scope>
    <source>
        <strain evidence="10">AvaginalisLFYP127</strain>
    </source>
</reference>
<feature type="transmembrane region" description="Helical" evidence="8">
    <location>
        <begin position="122"/>
        <end position="140"/>
    </location>
</feature>
<feature type="transmembrane region" description="Helical" evidence="8">
    <location>
        <begin position="401"/>
        <end position="423"/>
    </location>
</feature>
<keyword evidence="3 8" id="KW-0812">Transmembrane</keyword>
<feature type="transmembrane region" description="Helical" evidence="8">
    <location>
        <begin position="303"/>
        <end position="323"/>
    </location>
</feature>
<proteinExistence type="inferred from homology"/>
<dbReference type="EMBL" id="CACRSW010000026">
    <property type="protein sequence ID" value="VYT02985.1"/>
    <property type="molecule type" value="Genomic_DNA"/>
</dbReference>
<dbReference type="CDD" id="cd13123">
    <property type="entry name" value="MATE_MurJ_like"/>
    <property type="match status" value="1"/>
</dbReference>
<feature type="transmembrane region" description="Helical" evidence="8">
    <location>
        <begin position="218"/>
        <end position="240"/>
    </location>
</feature>
<dbReference type="GO" id="GO:0008360">
    <property type="term" value="P:regulation of cell shape"/>
    <property type="evidence" value="ECO:0007669"/>
    <property type="project" value="UniProtKB-UniRule"/>
</dbReference>
<organism evidence="10">
    <name type="scientific">Anaerococcus vaginalis</name>
    <dbReference type="NCBI Taxonomy" id="33037"/>
    <lineage>
        <taxon>Bacteria</taxon>
        <taxon>Bacillati</taxon>
        <taxon>Bacillota</taxon>
        <taxon>Tissierellia</taxon>
        <taxon>Tissierellales</taxon>
        <taxon>Peptoniphilaceae</taxon>
        <taxon>Anaerococcus</taxon>
    </lineage>
</organism>
<dbReference type="PIRSF" id="PIRSF002869">
    <property type="entry name" value="MviN"/>
    <property type="match status" value="1"/>
</dbReference>
<dbReference type="GO" id="GO:0009252">
    <property type="term" value="P:peptidoglycan biosynthetic process"/>
    <property type="evidence" value="ECO:0007669"/>
    <property type="project" value="UniProtKB-UniRule"/>
</dbReference>
<dbReference type="AlphaFoldDB" id="A0A6N2TBK3"/>
<gene>
    <name evidence="10" type="primary">murJ_1</name>
    <name evidence="8" type="synonym">murJ</name>
    <name evidence="10" type="ORF">AVLFYP127_00564</name>
</gene>
<comment type="similarity">
    <text evidence="8 9">Belongs to the MurJ/MviN family.</text>
</comment>
<keyword evidence="6 8" id="KW-1133">Transmembrane helix</keyword>
<sequence length="507" mass="55446">MGQTTILIMILTLISKIFGFAREAVMAAFIGAGDLKSIYTTATTIPTVIFSIVASGILSVYIPTFNKAKNEGGEEEANKFTNDLVNVLMFYGLISFLIIIVLAKPVSKILSPDLSGEWLDMAANFTIIMMFSTFAYLYGGVIRGYLNINNNFVDPVLIAIIMNVFIIAATVLTGIFGNPYILIVGALLGNVLQFARFPFAAKKLGFKYKLGLNFKNKYVKYFMVLLLPIILSNAASQVSLIVDNSMASAIFGKVSISKLFYAKTMLGFITGVVTTTIATMSFPEIARLAQKGQMLEMNNKIKSAIIFTLILILPATFGMISLSNPIIKLVFERNAFTSEDTKIVASLLVSYAPFVIFAAITEIVSKGFYSLGDSKTPVIIILLQQLINIFLNVVLSKLIGLNGLALSTTISTAIGSIIIIYIFERKYGNNDSKYNIGSIIKLIIISIIMSVIARLAYNVSIKVLPLILSVGLSVLLGGLVYFIGIIIIKVPEFEEIINSFKNRKLKK</sequence>
<feature type="transmembrane region" description="Helical" evidence="8">
    <location>
        <begin position="152"/>
        <end position="173"/>
    </location>
</feature>
<dbReference type="Pfam" id="PF03023">
    <property type="entry name" value="MurJ"/>
    <property type="match status" value="1"/>
</dbReference>
<dbReference type="GO" id="GO:0005886">
    <property type="term" value="C:plasma membrane"/>
    <property type="evidence" value="ECO:0007669"/>
    <property type="project" value="UniProtKB-SubCell"/>
</dbReference>
<feature type="transmembrane region" description="Helical" evidence="8">
    <location>
        <begin position="260"/>
        <end position="282"/>
    </location>
</feature>
<dbReference type="GO" id="GO:0015648">
    <property type="term" value="F:lipid-linked peptidoglycan transporter activity"/>
    <property type="evidence" value="ECO:0007669"/>
    <property type="project" value="UniProtKB-UniRule"/>
</dbReference>
<dbReference type="HAMAP" id="MF_02078">
    <property type="entry name" value="MurJ_MviN"/>
    <property type="match status" value="1"/>
</dbReference>
<comment type="function">
    <text evidence="8 9">Involved in peptidoglycan biosynthesis. Transports lipid-linked peptidoglycan precursors from the inner to the outer leaflet of the cytoplasmic membrane.</text>
</comment>
<feature type="transmembrane region" description="Helical" evidence="8">
    <location>
        <begin position="463"/>
        <end position="488"/>
    </location>
</feature>
<feature type="transmembrane region" description="Helical" evidence="8">
    <location>
        <begin position="435"/>
        <end position="457"/>
    </location>
</feature>
<evidence type="ECO:0000256" key="7">
    <source>
        <dbReference type="ARBA" id="ARBA00023136"/>
    </source>
</evidence>
<feature type="transmembrane region" description="Helical" evidence="8">
    <location>
        <begin position="343"/>
        <end position="364"/>
    </location>
</feature>